<evidence type="ECO:0000256" key="8">
    <source>
        <dbReference type="ARBA" id="ARBA00022679"/>
    </source>
</evidence>
<protein>
    <recommendedName>
        <fullName evidence="15">Hypoxanthine phosphoribosyltransferase</fullName>
        <ecNumber evidence="15">2.4.2.8</ecNumber>
    </recommendedName>
</protein>
<dbReference type="InterPro" id="IPR005904">
    <property type="entry name" value="Hxn_phspho_trans"/>
</dbReference>
<evidence type="ECO:0000256" key="10">
    <source>
        <dbReference type="ARBA" id="ARBA00022726"/>
    </source>
</evidence>
<reference evidence="17 18" key="1">
    <citation type="submission" date="2017-07" db="EMBL/GenBank/DDBJ databases">
        <title>Genomes of Fischerella (Mastigocladus) sp. strains.</title>
        <authorList>
            <person name="Miller S.R."/>
        </authorList>
    </citation>
    <scope>NUCLEOTIDE SEQUENCE [LARGE SCALE GENOMIC DNA]</scope>
    <source>
        <strain evidence="17 18">CCMEE 5330</strain>
    </source>
</reference>
<comment type="similarity">
    <text evidence="5 15">Belongs to the purine/pyrimidine phosphoribosyltransferase family.</text>
</comment>
<evidence type="ECO:0000313" key="18">
    <source>
        <dbReference type="Proteomes" id="UP000234966"/>
    </source>
</evidence>
<keyword evidence="7 15" id="KW-0328">Glycosyltransferase</keyword>
<dbReference type="GO" id="GO:0000166">
    <property type="term" value="F:nucleotide binding"/>
    <property type="evidence" value="ECO:0007669"/>
    <property type="project" value="UniProtKB-KW"/>
</dbReference>
<dbReference type="GO" id="GO:0032263">
    <property type="term" value="P:GMP salvage"/>
    <property type="evidence" value="ECO:0007669"/>
    <property type="project" value="TreeGrafter"/>
</dbReference>
<comment type="pathway">
    <text evidence="4">Purine metabolism; GMP biosynthesis via salvage pathway; GMP from guanine: step 1/1.</text>
</comment>
<dbReference type="GO" id="GO:0032264">
    <property type="term" value="P:IMP salvage"/>
    <property type="evidence" value="ECO:0007669"/>
    <property type="project" value="UniProtKB-UniPathway"/>
</dbReference>
<evidence type="ECO:0000256" key="15">
    <source>
        <dbReference type="RuleBase" id="RU364099"/>
    </source>
</evidence>
<gene>
    <name evidence="17" type="primary">hpt</name>
    <name evidence="17" type="ORF">CEN41_01825</name>
</gene>
<evidence type="ECO:0000259" key="16">
    <source>
        <dbReference type="Pfam" id="PF00156"/>
    </source>
</evidence>
<evidence type="ECO:0000256" key="3">
    <source>
        <dbReference type="ARBA" id="ARBA00004669"/>
    </source>
</evidence>
<dbReference type="GO" id="GO:0052657">
    <property type="term" value="F:guanine phosphoribosyltransferase activity"/>
    <property type="evidence" value="ECO:0007669"/>
    <property type="project" value="RHEA"/>
</dbReference>
<name>A0A2N6MNH7_9CYAN</name>
<keyword evidence="6 15" id="KW-0963">Cytoplasm</keyword>
<dbReference type="CDD" id="cd06223">
    <property type="entry name" value="PRTases_typeI"/>
    <property type="match status" value="1"/>
</dbReference>
<accession>A0A2N6MNH7</accession>
<dbReference type="NCBIfam" id="TIGR01203">
    <property type="entry name" value="HGPRTase"/>
    <property type="match status" value="1"/>
</dbReference>
<comment type="pathway">
    <text evidence="3 15">Purine metabolism; IMP biosynthesis via salvage pathway; IMP from hypoxanthine: step 1/1.</text>
</comment>
<dbReference type="EMBL" id="NMQI01000031">
    <property type="protein sequence ID" value="PMB48324.1"/>
    <property type="molecule type" value="Genomic_DNA"/>
</dbReference>
<dbReference type="InterPro" id="IPR050408">
    <property type="entry name" value="HGPRT"/>
</dbReference>
<evidence type="ECO:0000256" key="13">
    <source>
        <dbReference type="ARBA" id="ARBA00048811"/>
    </source>
</evidence>
<comment type="cofactor">
    <cofactor evidence="1 15">
        <name>Mg(2+)</name>
        <dbReference type="ChEBI" id="CHEBI:18420"/>
    </cofactor>
</comment>
<keyword evidence="11 15" id="KW-0547">Nucleotide-binding</keyword>
<keyword evidence="8 15" id="KW-0808">Transferase</keyword>
<dbReference type="PANTHER" id="PTHR43340">
    <property type="entry name" value="HYPOXANTHINE-GUANINE PHOSPHORIBOSYLTRANSFERASE"/>
    <property type="match status" value="1"/>
</dbReference>
<evidence type="ECO:0000256" key="4">
    <source>
        <dbReference type="ARBA" id="ARBA00004676"/>
    </source>
</evidence>
<dbReference type="UniPathway" id="UPA00591">
    <property type="reaction ID" value="UER00648"/>
</dbReference>
<evidence type="ECO:0000256" key="12">
    <source>
        <dbReference type="ARBA" id="ARBA00022842"/>
    </source>
</evidence>
<dbReference type="InterPro" id="IPR000836">
    <property type="entry name" value="PRTase_dom"/>
</dbReference>
<comment type="caution">
    <text evidence="17">The sequence shown here is derived from an EMBL/GenBank/DDBJ whole genome shotgun (WGS) entry which is preliminary data.</text>
</comment>
<dbReference type="GO" id="GO:0000287">
    <property type="term" value="F:magnesium ion binding"/>
    <property type="evidence" value="ECO:0007669"/>
    <property type="project" value="TreeGrafter"/>
</dbReference>
<comment type="catalytic activity">
    <reaction evidence="14">
        <text>IMP + diphosphate = hypoxanthine + 5-phospho-alpha-D-ribose 1-diphosphate</text>
        <dbReference type="Rhea" id="RHEA:17973"/>
        <dbReference type="ChEBI" id="CHEBI:17368"/>
        <dbReference type="ChEBI" id="CHEBI:33019"/>
        <dbReference type="ChEBI" id="CHEBI:58017"/>
        <dbReference type="ChEBI" id="CHEBI:58053"/>
        <dbReference type="EC" id="2.4.2.8"/>
    </reaction>
    <physiologicalReaction direction="right-to-left" evidence="14">
        <dbReference type="Rhea" id="RHEA:17975"/>
    </physiologicalReaction>
</comment>
<dbReference type="Proteomes" id="UP000234966">
    <property type="component" value="Unassembled WGS sequence"/>
</dbReference>
<evidence type="ECO:0000256" key="6">
    <source>
        <dbReference type="ARBA" id="ARBA00022490"/>
    </source>
</evidence>
<proteinExistence type="inferred from homology"/>
<keyword evidence="9 15" id="KW-0479">Metal-binding</keyword>
<dbReference type="GO" id="GO:0006178">
    <property type="term" value="P:guanine salvage"/>
    <property type="evidence" value="ECO:0007669"/>
    <property type="project" value="TreeGrafter"/>
</dbReference>
<evidence type="ECO:0000256" key="7">
    <source>
        <dbReference type="ARBA" id="ARBA00022676"/>
    </source>
</evidence>
<dbReference type="FunFam" id="3.40.50.2020:FF:000006">
    <property type="entry name" value="Hypoxanthine phosphoribosyltransferase"/>
    <property type="match status" value="1"/>
</dbReference>
<feature type="domain" description="Phosphoribosyltransferase" evidence="16">
    <location>
        <begin position="16"/>
        <end position="163"/>
    </location>
</feature>
<evidence type="ECO:0000313" key="17">
    <source>
        <dbReference type="EMBL" id="PMB48324.1"/>
    </source>
</evidence>
<dbReference type="InterPro" id="IPR029057">
    <property type="entry name" value="PRTase-like"/>
</dbReference>
<dbReference type="AlphaFoldDB" id="A0A2N6MNH7"/>
<dbReference type="SUPFAM" id="SSF53271">
    <property type="entry name" value="PRTase-like"/>
    <property type="match status" value="1"/>
</dbReference>
<comment type="subcellular location">
    <subcellularLocation>
        <location evidence="2 15">Cytoplasm</location>
    </subcellularLocation>
</comment>
<evidence type="ECO:0000256" key="1">
    <source>
        <dbReference type="ARBA" id="ARBA00001946"/>
    </source>
</evidence>
<dbReference type="GO" id="GO:0005829">
    <property type="term" value="C:cytosol"/>
    <property type="evidence" value="ECO:0007669"/>
    <property type="project" value="TreeGrafter"/>
</dbReference>
<evidence type="ECO:0000256" key="14">
    <source>
        <dbReference type="ARBA" id="ARBA00049402"/>
    </source>
</evidence>
<evidence type="ECO:0000256" key="2">
    <source>
        <dbReference type="ARBA" id="ARBA00004496"/>
    </source>
</evidence>
<evidence type="ECO:0000256" key="11">
    <source>
        <dbReference type="ARBA" id="ARBA00022741"/>
    </source>
</evidence>
<dbReference type="GO" id="GO:0004422">
    <property type="term" value="F:hypoxanthine phosphoribosyltransferase activity"/>
    <property type="evidence" value="ECO:0007669"/>
    <property type="project" value="InterPro"/>
</dbReference>
<dbReference type="PANTHER" id="PTHR43340:SF1">
    <property type="entry name" value="HYPOXANTHINE PHOSPHORIBOSYLTRANSFERASE"/>
    <property type="match status" value="1"/>
</dbReference>
<dbReference type="Pfam" id="PF00156">
    <property type="entry name" value="Pribosyltran"/>
    <property type="match status" value="1"/>
</dbReference>
<sequence>MFSYEKYLKEVLIDAQTLQQRVAELGAQLSHDYANSKDLVLICILKGGVMFLTDLTRHLTVPHEIDFMAASSYGRGGRASTGSVRIEMDTRAQISGRDVLVVEDIIDSGHTLHFVLQTLQARSPRSLRLCTLLDKTSRREVDLQSDYVGFTIENKFVFGYGLDLDEKYRNLPFIGVVDEAALKDG</sequence>
<keyword evidence="10 15" id="KW-0660">Purine salvage</keyword>
<evidence type="ECO:0000256" key="9">
    <source>
        <dbReference type="ARBA" id="ARBA00022723"/>
    </source>
</evidence>
<organism evidence="17 18">
    <name type="scientific">Fischerella thermalis CCMEE 5330</name>
    <dbReference type="NCBI Taxonomy" id="2019670"/>
    <lineage>
        <taxon>Bacteria</taxon>
        <taxon>Bacillati</taxon>
        <taxon>Cyanobacteriota</taxon>
        <taxon>Cyanophyceae</taxon>
        <taxon>Nostocales</taxon>
        <taxon>Hapalosiphonaceae</taxon>
        <taxon>Fischerella</taxon>
    </lineage>
</organism>
<comment type="catalytic activity">
    <reaction evidence="13">
        <text>GMP + diphosphate = guanine + 5-phospho-alpha-D-ribose 1-diphosphate</text>
        <dbReference type="Rhea" id="RHEA:25424"/>
        <dbReference type="ChEBI" id="CHEBI:16235"/>
        <dbReference type="ChEBI" id="CHEBI:33019"/>
        <dbReference type="ChEBI" id="CHEBI:58017"/>
        <dbReference type="ChEBI" id="CHEBI:58115"/>
        <dbReference type="EC" id="2.4.2.8"/>
    </reaction>
    <physiologicalReaction direction="right-to-left" evidence="13">
        <dbReference type="Rhea" id="RHEA:25426"/>
    </physiologicalReaction>
</comment>
<dbReference type="EC" id="2.4.2.8" evidence="15"/>
<dbReference type="Gene3D" id="3.40.50.2020">
    <property type="match status" value="1"/>
</dbReference>
<keyword evidence="12 15" id="KW-0460">Magnesium</keyword>
<dbReference type="GO" id="GO:0006166">
    <property type="term" value="P:purine ribonucleoside salvage"/>
    <property type="evidence" value="ECO:0007669"/>
    <property type="project" value="UniProtKB-KW"/>
</dbReference>
<evidence type="ECO:0000256" key="5">
    <source>
        <dbReference type="ARBA" id="ARBA00008391"/>
    </source>
</evidence>
<dbReference type="GO" id="GO:0046100">
    <property type="term" value="P:hypoxanthine metabolic process"/>
    <property type="evidence" value="ECO:0007669"/>
    <property type="project" value="TreeGrafter"/>
</dbReference>